<dbReference type="EMBL" id="JAOVZB010000002">
    <property type="protein sequence ID" value="MCV2402237.1"/>
    <property type="molecule type" value="Genomic_DNA"/>
</dbReference>
<keyword evidence="2" id="KW-0479">Metal-binding</keyword>
<dbReference type="PANTHER" id="PTHR28620:SF1">
    <property type="entry name" value="CENP-V_GFA DOMAIN-CONTAINING PROTEIN"/>
    <property type="match status" value="1"/>
</dbReference>
<name>A0ABT2YQR4_9GAMM</name>
<dbReference type="PANTHER" id="PTHR28620">
    <property type="entry name" value="CENTROMERE PROTEIN V"/>
    <property type="match status" value="1"/>
</dbReference>
<sequence>MRHSKKSVCHCGSVELKINFDNGLENIRRCGCSLCSRKGYVMASVPTKNVSIIKGEELLTLYQFDSMTAEHYFCCKCGVHTHHKRRSNPQQYGINIACIEGVNPLTIKDIPIGNGGLNLDFDYFNK</sequence>
<evidence type="ECO:0000256" key="3">
    <source>
        <dbReference type="ARBA" id="ARBA00022833"/>
    </source>
</evidence>
<keyword evidence="6" id="KW-1185">Reference proteome</keyword>
<proteinExistence type="inferred from homology"/>
<dbReference type="RefSeq" id="WP_263529618.1">
    <property type="nucleotide sequence ID" value="NZ_JAOVZB010000002.1"/>
</dbReference>
<accession>A0ABT2YQR4</accession>
<evidence type="ECO:0000313" key="5">
    <source>
        <dbReference type="EMBL" id="MCV2402237.1"/>
    </source>
</evidence>
<dbReference type="InterPro" id="IPR006913">
    <property type="entry name" value="CENP-V/GFA"/>
</dbReference>
<evidence type="ECO:0000259" key="4">
    <source>
        <dbReference type="PROSITE" id="PS51891"/>
    </source>
</evidence>
<dbReference type="InterPro" id="IPR011057">
    <property type="entry name" value="Mss4-like_sf"/>
</dbReference>
<dbReference type="InterPro" id="IPR052355">
    <property type="entry name" value="CENP-V-like"/>
</dbReference>
<reference evidence="5 6" key="1">
    <citation type="submission" date="2022-10" db="EMBL/GenBank/DDBJ databases">
        <title>Marinomonas transparenta sp. nov. and Marinomonas sargassi sp. nov., isolated from marine alga (Sargassum natans (L.) Gaillon).</title>
        <authorList>
            <person name="Wang Y."/>
        </authorList>
    </citation>
    <scope>NUCLEOTIDE SEQUENCE [LARGE SCALE GENOMIC DNA]</scope>
    <source>
        <strain evidence="5 6">C2222</strain>
    </source>
</reference>
<gene>
    <name evidence="5" type="ORF">OFY17_04975</name>
</gene>
<comment type="caution">
    <text evidence="5">The sequence shown here is derived from an EMBL/GenBank/DDBJ whole genome shotgun (WGS) entry which is preliminary data.</text>
</comment>
<organism evidence="5 6">
    <name type="scientific">Marinomonas sargassi</name>
    <dbReference type="NCBI Taxonomy" id="2984494"/>
    <lineage>
        <taxon>Bacteria</taxon>
        <taxon>Pseudomonadati</taxon>
        <taxon>Pseudomonadota</taxon>
        <taxon>Gammaproteobacteria</taxon>
        <taxon>Oceanospirillales</taxon>
        <taxon>Oceanospirillaceae</taxon>
        <taxon>Marinomonas</taxon>
    </lineage>
</organism>
<dbReference type="SUPFAM" id="SSF51316">
    <property type="entry name" value="Mss4-like"/>
    <property type="match status" value="1"/>
</dbReference>
<evidence type="ECO:0000313" key="6">
    <source>
        <dbReference type="Proteomes" id="UP001209713"/>
    </source>
</evidence>
<comment type="similarity">
    <text evidence="1">Belongs to the Gfa family.</text>
</comment>
<dbReference type="Gene3D" id="2.170.150.70">
    <property type="match status" value="1"/>
</dbReference>
<evidence type="ECO:0000256" key="1">
    <source>
        <dbReference type="ARBA" id="ARBA00005495"/>
    </source>
</evidence>
<protein>
    <submittedName>
        <fullName evidence="5">GFA family protein</fullName>
    </submittedName>
</protein>
<evidence type="ECO:0000256" key="2">
    <source>
        <dbReference type="ARBA" id="ARBA00022723"/>
    </source>
</evidence>
<dbReference type="Proteomes" id="UP001209713">
    <property type="component" value="Unassembled WGS sequence"/>
</dbReference>
<keyword evidence="3" id="KW-0862">Zinc</keyword>
<feature type="domain" description="CENP-V/GFA" evidence="4">
    <location>
        <begin position="5"/>
        <end position="118"/>
    </location>
</feature>
<dbReference type="Pfam" id="PF04828">
    <property type="entry name" value="GFA"/>
    <property type="match status" value="1"/>
</dbReference>
<dbReference type="PROSITE" id="PS51891">
    <property type="entry name" value="CENP_V_GFA"/>
    <property type="match status" value="1"/>
</dbReference>